<protein>
    <submittedName>
        <fullName evidence="2">Uncharacterized protein</fullName>
    </submittedName>
</protein>
<feature type="region of interest" description="Disordered" evidence="1">
    <location>
        <begin position="1"/>
        <end position="70"/>
    </location>
</feature>
<keyword evidence="3" id="KW-1185">Reference proteome</keyword>
<dbReference type="Proteomes" id="UP001234989">
    <property type="component" value="Chromosome 1"/>
</dbReference>
<gene>
    <name evidence="2" type="ORF">MTR67_003368</name>
</gene>
<feature type="compositionally biased region" description="Polar residues" evidence="1">
    <location>
        <begin position="28"/>
        <end position="37"/>
    </location>
</feature>
<dbReference type="EMBL" id="CP133612">
    <property type="protein sequence ID" value="WMV09983.1"/>
    <property type="molecule type" value="Genomic_DNA"/>
</dbReference>
<organism evidence="2 3">
    <name type="scientific">Solanum verrucosum</name>
    <dbReference type="NCBI Taxonomy" id="315347"/>
    <lineage>
        <taxon>Eukaryota</taxon>
        <taxon>Viridiplantae</taxon>
        <taxon>Streptophyta</taxon>
        <taxon>Embryophyta</taxon>
        <taxon>Tracheophyta</taxon>
        <taxon>Spermatophyta</taxon>
        <taxon>Magnoliopsida</taxon>
        <taxon>eudicotyledons</taxon>
        <taxon>Gunneridae</taxon>
        <taxon>Pentapetalae</taxon>
        <taxon>asterids</taxon>
        <taxon>lamiids</taxon>
        <taxon>Solanales</taxon>
        <taxon>Solanaceae</taxon>
        <taxon>Solanoideae</taxon>
        <taxon>Solaneae</taxon>
        <taxon>Solanum</taxon>
    </lineage>
</organism>
<evidence type="ECO:0000256" key="1">
    <source>
        <dbReference type="SAM" id="MobiDB-lite"/>
    </source>
</evidence>
<proteinExistence type="predicted"/>
<accession>A0AAF0TAB2</accession>
<sequence length="70" mass="7773">MNRSSFQHKQKRPALSSASAPAPRTKYEYNSQNSQNFRVRLVHSQDKVMAKGGNKAQSSSVAPPDRVASR</sequence>
<reference evidence="2" key="1">
    <citation type="submission" date="2023-08" db="EMBL/GenBank/DDBJ databases">
        <title>A de novo genome assembly of Solanum verrucosum Schlechtendal, a Mexican diploid species geographically isolated from the other diploid A-genome species in potato relatives.</title>
        <authorList>
            <person name="Hosaka K."/>
        </authorList>
    </citation>
    <scope>NUCLEOTIDE SEQUENCE</scope>
    <source>
        <tissue evidence="2">Young leaves</tissue>
    </source>
</reference>
<evidence type="ECO:0000313" key="3">
    <source>
        <dbReference type="Proteomes" id="UP001234989"/>
    </source>
</evidence>
<evidence type="ECO:0000313" key="2">
    <source>
        <dbReference type="EMBL" id="WMV09983.1"/>
    </source>
</evidence>
<feature type="compositionally biased region" description="Basic residues" evidence="1">
    <location>
        <begin position="1"/>
        <end position="12"/>
    </location>
</feature>
<dbReference type="AlphaFoldDB" id="A0AAF0TAB2"/>
<feature type="compositionally biased region" description="Low complexity" evidence="1">
    <location>
        <begin position="13"/>
        <end position="23"/>
    </location>
</feature>
<name>A0AAF0TAB2_SOLVR</name>